<feature type="compositionally biased region" description="Basic residues" evidence="3">
    <location>
        <begin position="395"/>
        <end position="404"/>
    </location>
</feature>
<evidence type="ECO:0000256" key="3">
    <source>
        <dbReference type="SAM" id="MobiDB-lite"/>
    </source>
</evidence>
<dbReference type="Pfam" id="PF13692">
    <property type="entry name" value="Glyco_trans_1_4"/>
    <property type="match status" value="1"/>
</dbReference>
<keyword evidence="6" id="KW-1185">Reference proteome</keyword>
<dbReference type="Pfam" id="PF13579">
    <property type="entry name" value="Glyco_trans_4_4"/>
    <property type="match status" value="1"/>
</dbReference>
<organism evidence="5 6">
    <name type="scientific">Croceibacterium soli</name>
    <dbReference type="NCBI Taxonomy" id="1739690"/>
    <lineage>
        <taxon>Bacteria</taxon>
        <taxon>Pseudomonadati</taxon>
        <taxon>Pseudomonadota</taxon>
        <taxon>Alphaproteobacteria</taxon>
        <taxon>Sphingomonadales</taxon>
        <taxon>Erythrobacteraceae</taxon>
        <taxon>Croceibacterium</taxon>
    </lineage>
</organism>
<dbReference type="InterPro" id="IPR028098">
    <property type="entry name" value="Glyco_trans_4-like_N"/>
</dbReference>
<dbReference type="PANTHER" id="PTHR12526:SF510">
    <property type="entry name" value="D-INOSITOL 3-PHOSPHATE GLYCOSYLTRANSFERASE"/>
    <property type="match status" value="1"/>
</dbReference>
<dbReference type="PANTHER" id="PTHR12526">
    <property type="entry name" value="GLYCOSYLTRANSFERASE"/>
    <property type="match status" value="1"/>
</dbReference>
<dbReference type="Proteomes" id="UP000469159">
    <property type="component" value="Unassembled WGS sequence"/>
</dbReference>
<dbReference type="AlphaFoldDB" id="A0A6I4UMZ8"/>
<gene>
    <name evidence="5" type="ORF">GRI75_01615</name>
</gene>
<keyword evidence="1" id="KW-0328">Glycosyltransferase</keyword>
<dbReference type="RefSeq" id="WP_160745183.1">
    <property type="nucleotide sequence ID" value="NZ_WTYK01000001.1"/>
</dbReference>
<evidence type="ECO:0000259" key="4">
    <source>
        <dbReference type="Pfam" id="PF13579"/>
    </source>
</evidence>
<feature type="domain" description="Glycosyltransferase subfamily 4-like N-terminal" evidence="4">
    <location>
        <begin position="16"/>
        <end position="177"/>
    </location>
</feature>
<dbReference type="GO" id="GO:0016757">
    <property type="term" value="F:glycosyltransferase activity"/>
    <property type="evidence" value="ECO:0007669"/>
    <property type="project" value="UniProtKB-KW"/>
</dbReference>
<evidence type="ECO:0000313" key="6">
    <source>
        <dbReference type="Proteomes" id="UP000469159"/>
    </source>
</evidence>
<accession>A0A6I4UMZ8</accession>
<dbReference type="Gene3D" id="3.40.50.2000">
    <property type="entry name" value="Glycogen Phosphorylase B"/>
    <property type="match status" value="2"/>
</dbReference>
<comment type="caution">
    <text evidence="5">The sequence shown here is derived from an EMBL/GenBank/DDBJ whole genome shotgun (WGS) entry which is preliminary data.</text>
</comment>
<dbReference type="EMBL" id="WTYK01000001">
    <property type="protein sequence ID" value="MXP40341.1"/>
    <property type="molecule type" value="Genomic_DNA"/>
</dbReference>
<dbReference type="CDD" id="cd03811">
    <property type="entry name" value="GT4_GT28_WabH-like"/>
    <property type="match status" value="1"/>
</dbReference>
<sequence>MSRPDIAILLDHFGAGGVERVACLLANGLQRRGLSVEIVVLRDEGPIRPLLDPEVSVHPLGTAGKRARGTRMIAAIPSVARYLRTHQPRLLHSPGNHTNVAAALAAMLARFGGPFAPKITNPLLKAGLPAGKRRLRKFMYRRALARAERILVLSPSGVERIGAFGAELPDRACFVHNPYVSDRMLANAARRAPAHPPVILCVGRLSRQKNQALLLRAAARLRHRDWTVRLCGNGPDEGELRRLAAELGIADRVEFAGFVADPVPEYLSAAVMALSSRWEDLPGTVLEAMACGCPVITTASSPALAELMHHVGALPPVPLGDESAFAGALEQALDGRLPEVPNAAALPYGIDAACDEHAAIFAHLLHRHSSGSTPPDHDRTRHSPQRRTGLAPAAAHRRTAQVPD</sequence>
<evidence type="ECO:0000256" key="1">
    <source>
        <dbReference type="ARBA" id="ARBA00022676"/>
    </source>
</evidence>
<name>A0A6I4UMZ8_9SPHN</name>
<dbReference type="OrthoDB" id="9790710at2"/>
<reference evidence="5 6" key="1">
    <citation type="submission" date="2019-12" db="EMBL/GenBank/DDBJ databases">
        <title>Genomic-based taxomic classification of the family Erythrobacteraceae.</title>
        <authorList>
            <person name="Xu L."/>
        </authorList>
    </citation>
    <scope>NUCLEOTIDE SEQUENCE [LARGE SCALE GENOMIC DNA]</scope>
    <source>
        <strain evidence="5 6">MCCC 1K02066</strain>
    </source>
</reference>
<feature type="region of interest" description="Disordered" evidence="3">
    <location>
        <begin position="367"/>
        <end position="404"/>
    </location>
</feature>
<protein>
    <submittedName>
        <fullName evidence="5">Glycosyltransferase</fullName>
    </submittedName>
</protein>
<proteinExistence type="predicted"/>
<dbReference type="SUPFAM" id="SSF53756">
    <property type="entry name" value="UDP-Glycosyltransferase/glycogen phosphorylase"/>
    <property type="match status" value="1"/>
</dbReference>
<evidence type="ECO:0000256" key="2">
    <source>
        <dbReference type="ARBA" id="ARBA00022679"/>
    </source>
</evidence>
<evidence type="ECO:0000313" key="5">
    <source>
        <dbReference type="EMBL" id="MXP40341.1"/>
    </source>
</evidence>
<keyword evidence="2 5" id="KW-0808">Transferase</keyword>